<reference evidence="1" key="2">
    <citation type="journal article" date="2015" name="Data Brief">
        <title>Shoot transcriptome of the giant reed, Arundo donax.</title>
        <authorList>
            <person name="Barrero R.A."/>
            <person name="Guerrero F.D."/>
            <person name="Moolhuijzen P."/>
            <person name="Goolsby J.A."/>
            <person name="Tidwell J."/>
            <person name="Bellgard S.E."/>
            <person name="Bellgard M.I."/>
        </authorList>
    </citation>
    <scope>NUCLEOTIDE SEQUENCE</scope>
    <source>
        <tissue evidence="1">Shoot tissue taken approximately 20 cm above the soil surface</tissue>
    </source>
</reference>
<evidence type="ECO:0000313" key="1">
    <source>
        <dbReference type="EMBL" id="JAD20751.1"/>
    </source>
</evidence>
<sequence>MILHNFVLWCRYTYRCDMFCLMVAVST</sequence>
<organism evidence="1">
    <name type="scientific">Arundo donax</name>
    <name type="common">Giant reed</name>
    <name type="synonym">Donax arundinaceus</name>
    <dbReference type="NCBI Taxonomy" id="35708"/>
    <lineage>
        <taxon>Eukaryota</taxon>
        <taxon>Viridiplantae</taxon>
        <taxon>Streptophyta</taxon>
        <taxon>Embryophyta</taxon>
        <taxon>Tracheophyta</taxon>
        <taxon>Spermatophyta</taxon>
        <taxon>Magnoliopsida</taxon>
        <taxon>Liliopsida</taxon>
        <taxon>Poales</taxon>
        <taxon>Poaceae</taxon>
        <taxon>PACMAD clade</taxon>
        <taxon>Arundinoideae</taxon>
        <taxon>Arundineae</taxon>
        <taxon>Arundo</taxon>
    </lineage>
</organism>
<name>A0A0A8Y3A1_ARUDO</name>
<reference evidence="1" key="1">
    <citation type="submission" date="2014-09" db="EMBL/GenBank/DDBJ databases">
        <authorList>
            <person name="Magalhaes I.L.F."/>
            <person name="Oliveira U."/>
            <person name="Santos F.R."/>
            <person name="Vidigal T.H.D.A."/>
            <person name="Brescovit A.D."/>
            <person name="Santos A.J."/>
        </authorList>
    </citation>
    <scope>NUCLEOTIDE SEQUENCE</scope>
    <source>
        <tissue evidence="1">Shoot tissue taken approximately 20 cm above the soil surface</tissue>
    </source>
</reference>
<proteinExistence type="predicted"/>
<dbReference type="AlphaFoldDB" id="A0A0A8Y3A1"/>
<protein>
    <submittedName>
        <fullName evidence="1">Uncharacterized protein</fullName>
    </submittedName>
</protein>
<accession>A0A0A8Y3A1</accession>
<dbReference type="EMBL" id="GBRH01277144">
    <property type="protein sequence ID" value="JAD20751.1"/>
    <property type="molecule type" value="Transcribed_RNA"/>
</dbReference>